<proteinExistence type="predicted"/>
<keyword evidence="2" id="KW-0812">Transmembrane</keyword>
<feature type="transmembrane region" description="Helical" evidence="2">
    <location>
        <begin position="116"/>
        <end position="137"/>
    </location>
</feature>
<gene>
    <name evidence="3" type="ORF">ACOF00016_LOCUS11023</name>
</gene>
<feature type="compositionally biased region" description="Low complexity" evidence="1">
    <location>
        <begin position="1"/>
        <end position="16"/>
    </location>
</feature>
<feature type="transmembrane region" description="Helical" evidence="2">
    <location>
        <begin position="173"/>
        <end position="193"/>
    </location>
</feature>
<evidence type="ECO:0000256" key="1">
    <source>
        <dbReference type="SAM" id="MobiDB-lite"/>
    </source>
</evidence>
<evidence type="ECO:0000256" key="2">
    <source>
        <dbReference type="SAM" id="Phobius"/>
    </source>
</evidence>
<evidence type="ECO:0000313" key="3">
    <source>
        <dbReference type="EMBL" id="CAE0413779.1"/>
    </source>
</evidence>
<keyword evidence="2" id="KW-1133">Transmembrane helix</keyword>
<feature type="transmembrane region" description="Helical" evidence="2">
    <location>
        <begin position="143"/>
        <end position="161"/>
    </location>
</feature>
<dbReference type="AlphaFoldDB" id="A0A7S3P9A1"/>
<dbReference type="EMBL" id="HBIM01013644">
    <property type="protein sequence ID" value="CAE0413779.1"/>
    <property type="molecule type" value="Transcribed_RNA"/>
</dbReference>
<feature type="transmembrane region" description="Helical" evidence="2">
    <location>
        <begin position="253"/>
        <end position="276"/>
    </location>
</feature>
<name>A0A7S3P9A1_9STRA</name>
<organism evidence="3">
    <name type="scientific">Amphora coffeiformis</name>
    <dbReference type="NCBI Taxonomy" id="265554"/>
    <lineage>
        <taxon>Eukaryota</taxon>
        <taxon>Sar</taxon>
        <taxon>Stramenopiles</taxon>
        <taxon>Ochrophyta</taxon>
        <taxon>Bacillariophyta</taxon>
        <taxon>Bacillariophyceae</taxon>
        <taxon>Bacillariophycidae</taxon>
        <taxon>Thalassiophysales</taxon>
        <taxon>Catenulaceae</taxon>
        <taxon>Amphora</taxon>
    </lineage>
</organism>
<accession>A0A7S3P9A1</accession>
<keyword evidence="2" id="KW-0472">Membrane</keyword>
<feature type="region of interest" description="Disordered" evidence="1">
    <location>
        <begin position="1"/>
        <end position="24"/>
    </location>
</feature>
<protein>
    <submittedName>
        <fullName evidence="3">Uncharacterized protein</fullName>
    </submittedName>
</protein>
<reference evidence="3" key="1">
    <citation type="submission" date="2021-01" db="EMBL/GenBank/DDBJ databases">
        <authorList>
            <person name="Corre E."/>
            <person name="Pelletier E."/>
            <person name="Niang G."/>
            <person name="Scheremetjew M."/>
            <person name="Finn R."/>
            <person name="Kale V."/>
            <person name="Holt S."/>
            <person name="Cochrane G."/>
            <person name="Meng A."/>
            <person name="Brown T."/>
            <person name="Cohen L."/>
        </authorList>
    </citation>
    <scope>NUCLEOTIDE SEQUENCE</scope>
    <source>
        <strain evidence="3">CCMP127</strain>
    </source>
</reference>
<sequence>MVSGSSSRTTASAAQKKTARASRKERLLARKEDVIVPLLARRSCHLPGNNWWADWRQWFCNNHILFGICLHHPMHPLEWWERSLALVASISFGLVATNSVYEYYRYDRERMDEELFTLLGFSISDGMVLLWTFGGLFHSLFDLIIWRVMACSCCHTGGTFGKCFCSKSFQNCGSYLLLPVIMMLLSFAVFMVLRRASKGPEDVATYEQDAYNNNVADDLQEVDDDTYVDWDNIDGVGSFFFLAKYSVELMVAWFFYFPVVGTIMFSGILGCGRLPVLGGRPRDIRLVEEESRDYRRV</sequence>